<keyword evidence="3" id="KW-1185">Reference proteome</keyword>
<name>A0A1T4RVB9_9BACT</name>
<dbReference type="PROSITE" id="PS51257">
    <property type="entry name" value="PROKAR_LIPOPROTEIN"/>
    <property type="match status" value="1"/>
</dbReference>
<reference evidence="2 3" key="1">
    <citation type="submission" date="2017-02" db="EMBL/GenBank/DDBJ databases">
        <authorList>
            <person name="Peterson S.W."/>
        </authorList>
    </citation>
    <scope>NUCLEOTIDE SEQUENCE [LARGE SCALE GENOMIC DNA]</scope>
    <source>
        <strain evidence="2 3">DSM 22335</strain>
    </source>
</reference>
<gene>
    <name evidence="2" type="ORF">SAMN04488132_11528</name>
</gene>
<dbReference type="OrthoDB" id="740324at2"/>
<sequence>MKLFGKLVAVCAVASGLTGCLKDSSLMDPSKTHNVIEFANTAGIATSVVGNIYPLYNINILMQPTGTYNAIVSYSGADNAPEDITVEVAVADQAVIDKYNSQNTKTFTMLPSTMFSIPATKVVIPKGRRQVNLPITLTNTDQLWGKTYVLPLTIKSASMGVISGNFNTIIYALNGINRLDGTYTLKFRFGTNDRGYDVNTTTWYYSDVQLVTASTTTSTMRNLNAGTSVTAAVHAAVTTAGLPSSIAALVPLLTYDLSTNKITNISNNTAGAKTVVPNPAVTDNRVDPATGNVYASFILKESGRTDMIINDTLMYKSPR</sequence>
<evidence type="ECO:0000313" key="2">
    <source>
        <dbReference type="EMBL" id="SKA19939.1"/>
    </source>
</evidence>
<evidence type="ECO:0000313" key="3">
    <source>
        <dbReference type="Proteomes" id="UP000190888"/>
    </source>
</evidence>
<dbReference type="InterPro" id="IPR013728">
    <property type="entry name" value="BT_3987-like_N"/>
</dbReference>
<dbReference type="EMBL" id="FUWH01000015">
    <property type="protein sequence ID" value="SKA19939.1"/>
    <property type="molecule type" value="Genomic_DNA"/>
</dbReference>
<accession>A0A1T4RVB9</accession>
<dbReference type="STRING" id="413434.SAMN04488132_11528"/>
<dbReference type="Gene3D" id="2.60.40.1740">
    <property type="entry name" value="hypothetical protein (bacova_03559)"/>
    <property type="match status" value="1"/>
</dbReference>
<protein>
    <recommendedName>
        <fullName evidence="1">BT-3987-like N-terminal domain-containing protein</fullName>
    </recommendedName>
</protein>
<evidence type="ECO:0000259" key="1">
    <source>
        <dbReference type="Pfam" id="PF08522"/>
    </source>
</evidence>
<proteinExistence type="predicted"/>
<organism evidence="2 3">
    <name type="scientific">Sediminibacterium ginsengisoli</name>
    <dbReference type="NCBI Taxonomy" id="413434"/>
    <lineage>
        <taxon>Bacteria</taxon>
        <taxon>Pseudomonadati</taxon>
        <taxon>Bacteroidota</taxon>
        <taxon>Chitinophagia</taxon>
        <taxon>Chitinophagales</taxon>
        <taxon>Chitinophagaceae</taxon>
        <taxon>Sediminibacterium</taxon>
    </lineage>
</organism>
<dbReference type="RefSeq" id="WP_078832829.1">
    <property type="nucleotide sequence ID" value="NZ_FUWH01000015.1"/>
</dbReference>
<dbReference type="Pfam" id="PF08522">
    <property type="entry name" value="BT_3987-like_N"/>
    <property type="match status" value="1"/>
</dbReference>
<dbReference type="Proteomes" id="UP000190888">
    <property type="component" value="Unassembled WGS sequence"/>
</dbReference>
<dbReference type="AlphaFoldDB" id="A0A1T4RVB9"/>
<feature type="domain" description="BT-3987-like N-terminal" evidence="1">
    <location>
        <begin position="53"/>
        <end position="158"/>
    </location>
</feature>